<feature type="non-terminal residue" evidence="1">
    <location>
        <position position="1"/>
    </location>
</feature>
<protein>
    <submittedName>
        <fullName evidence="1">Uncharacterized protein</fullName>
    </submittedName>
</protein>
<evidence type="ECO:0000313" key="2">
    <source>
        <dbReference type="Proteomes" id="UP000694892"/>
    </source>
</evidence>
<proteinExistence type="predicted"/>
<name>A0A974CUL6_XENLA</name>
<reference evidence="2" key="1">
    <citation type="journal article" date="2016" name="Nature">
        <title>Genome evolution in the allotetraploid frog Xenopus laevis.</title>
        <authorList>
            <person name="Session A.M."/>
            <person name="Uno Y."/>
            <person name="Kwon T."/>
            <person name="Chapman J.A."/>
            <person name="Toyoda A."/>
            <person name="Takahashi S."/>
            <person name="Fukui A."/>
            <person name="Hikosaka A."/>
            <person name="Suzuki A."/>
            <person name="Kondo M."/>
            <person name="van Heeringen S.J."/>
            <person name="Quigley I."/>
            <person name="Heinz S."/>
            <person name="Ogino H."/>
            <person name="Ochi H."/>
            <person name="Hellsten U."/>
            <person name="Lyons J.B."/>
            <person name="Simakov O."/>
            <person name="Putnam N."/>
            <person name="Stites J."/>
            <person name="Kuroki Y."/>
            <person name="Tanaka T."/>
            <person name="Michiue T."/>
            <person name="Watanabe M."/>
            <person name="Bogdanovic O."/>
            <person name="Lister R."/>
            <person name="Georgiou G."/>
            <person name="Paranjpe S.S."/>
            <person name="van Kruijsbergen I."/>
            <person name="Shu S."/>
            <person name="Carlson J."/>
            <person name="Kinoshita T."/>
            <person name="Ohta Y."/>
            <person name="Mawaribuchi S."/>
            <person name="Jenkins J."/>
            <person name="Grimwood J."/>
            <person name="Schmutz J."/>
            <person name="Mitros T."/>
            <person name="Mozaffari S.V."/>
            <person name="Suzuki Y."/>
            <person name="Haramoto Y."/>
            <person name="Yamamoto T.S."/>
            <person name="Takagi C."/>
            <person name="Heald R."/>
            <person name="Miller K."/>
            <person name="Haudenschild C."/>
            <person name="Kitzman J."/>
            <person name="Nakayama T."/>
            <person name="Izutsu Y."/>
            <person name="Robert J."/>
            <person name="Fortriede J."/>
            <person name="Burns K."/>
            <person name="Lotay V."/>
            <person name="Karimi K."/>
            <person name="Yasuoka Y."/>
            <person name="Dichmann D.S."/>
            <person name="Flajnik M.F."/>
            <person name="Houston D.W."/>
            <person name="Shendure J."/>
            <person name="DuPasquier L."/>
            <person name="Vize P.D."/>
            <person name="Zorn A.M."/>
            <person name="Ito M."/>
            <person name="Marcotte E.M."/>
            <person name="Wallingford J.B."/>
            <person name="Ito Y."/>
            <person name="Asashima M."/>
            <person name="Ueno N."/>
            <person name="Matsuda Y."/>
            <person name="Veenstra G.J."/>
            <person name="Fujiyama A."/>
            <person name="Harland R.M."/>
            <person name="Taira M."/>
            <person name="Rokhsar D.S."/>
        </authorList>
    </citation>
    <scope>NUCLEOTIDE SEQUENCE [LARGE SCALE GENOMIC DNA]</scope>
    <source>
        <strain evidence="2">J</strain>
    </source>
</reference>
<evidence type="ECO:0000313" key="1">
    <source>
        <dbReference type="EMBL" id="OCT79041.1"/>
    </source>
</evidence>
<organism evidence="1 2">
    <name type="scientific">Xenopus laevis</name>
    <name type="common">African clawed frog</name>
    <dbReference type="NCBI Taxonomy" id="8355"/>
    <lineage>
        <taxon>Eukaryota</taxon>
        <taxon>Metazoa</taxon>
        <taxon>Chordata</taxon>
        <taxon>Craniata</taxon>
        <taxon>Vertebrata</taxon>
        <taxon>Euteleostomi</taxon>
        <taxon>Amphibia</taxon>
        <taxon>Batrachia</taxon>
        <taxon>Anura</taxon>
        <taxon>Pipoidea</taxon>
        <taxon>Pipidae</taxon>
        <taxon>Xenopodinae</taxon>
        <taxon>Xenopus</taxon>
        <taxon>Xenopus</taxon>
    </lineage>
</organism>
<dbReference type="AlphaFoldDB" id="A0A974CUL6"/>
<gene>
    <name evidence="1" type="ORF">XELAEV_18030137mg</name>
</gene>
<dbReference type="Proteomes" id="UP000694892">
    <property type="component" value="Chromosome 5S"/>
</dbReference>
<sequence>GTQFGLIIVPESIYRIRYIQTHPLVGYKGCYRCGGSRCGTCQYLRPSKDFRGRLNPRRFKIHFYANCGTNNVIYLITCSCGLQYVVKTIRPFRKRLSEHLSCVSCKDSSSAEAKHLIECHQKRCTCLAMSPNEWISPQYAHLEVGKIGLIRSWALGPNDRILTMPNGRSDRGTGLSAAFIGPCQFACGYAYNNLSKVSVSFPVSVVSFIRIWLRNPRLRKVTLALLELHLEKGVMRRCGAIVR</sequence>
<accession>A0A974CUL6</accession>
<dbReference type="EMBL" id="CM004475">
    <property type="protein sequence ID" value="OCT79041.1"/>
    <property type="molecule type" value="Genomic_DNA"/>
</dbReference>